<proteinExistence type="predicted"/>
<keyword evidence="3" id="KW-1185">Reference proteome</keyword>
<evidence type="ECO:0000313" key="2">
    <source>
        <dbReference type="EMBL" id="KAG1316030.1"/>
    </source>
</evidence>
<dbReference type="EMBL" id="JAANQT010000011">
    <property type="protein sequence ID" value="KAG1316030.1"/>
    <property type="molecule type" value="Genomic_DNA"/>
</dbReference>
<sequence>MLNTIDTEPSLSEQNDSEETIEEITESRMPMKRMNCAFGPSAMETDADITETFSSLSESENIEEKLQGTENSHDREEGANIRTEIQAFSDTYASKNGYKKKMGVRIAATMQIKWPVFYF</sequence>
<protein>
    <submittedName>
        <fullName evidence="2">Uncharacterized protein</fullName>
    </submittedName>
</protein>
<evidence type="ECO:0000313" key="3">
    <source>
        <dbReference type="Proteomes" id="UP000716291"/>
    </source>
</evidence>
<feature type="compositionally biased region" description="Acidic residues" evidence="1">
    <location>
        <begin position="15"/>
        <end position="24"/>
    </location>
</feature>
<comment type="caution">
    <text evidence="2">The sequence shown here is derived from an EMBL/GenBank/DDBJ whole genome shotgun (WGS) entry which is preliminary data.</text>
</comment>
<gene>
    <name evidence="2" type="ORF">G6F64_000196</name>
</gene>
<dbReference type="Proteomes" id="UP000716291">
    <property type="component" value="Unassembled WGS sequence"/>
</dbReference>
<name>A0A9P6XKL7_RHIOR</name>
<organism evidence="2 3">
    <name type="scientific">Rhizopus oryzae</name>
    <name type="common">Mucormycosis agent</name>
    <name type="synonym">Rhizopus arrhizus var. delemar</name>
    <dbReference type="NCBI Taxonomy" id="64495"/>
    <lineage>
        <taxon>Eukaryota</taxon>
        <taxon>Fungi</taxon>
        <taxon>Fungi incertae sedis</taxon>
        <taxon>Mucoromycota</taxon>
        <taxon>Mucoromycotina</taxon>
        <taxon>Mucoromycetes</taxon>
        <taxon>Mucorales</taxon>
        <taxon>Mucorineae</taxon>
        <taxon>Rhizopodaceae</taxon>
        <taxon>Rhizopus</taxon>
    </lineage>
</organism>
<reference evidence="2" key="1">
    <citation type="journal article" date="2020" name="Microb. Genom.">
        <title>Genetic diversity of clinical and environmental Mucorales isolates obtained from an investigation of mucormycosis cases among solid organ transplant recipients.</title>
        <authorList>
            <person name="Nguyen M.H."/>
            <person name="Kaul D."/>
            <person name="Muto C."/>
            <person name="Cheng S.J."/>
            <person name="Richter R.A."/>
            <person name="Bruno V.M."/>
            <person name="Liu G."/>
            <person name="Beyhan S."/>
            <person name="Sundermann A.J."/>
            <person name="Mounaud S."/>
            <person name="Pasculle A.W."/>
            <person name="Nierman W.C."/>
            <person name="Driscoll E."/>
            <person name="Cumbie R."/>
            <person name="Clancy C.J."/>
            <person name="Dupont C.L."/>
        </authorList>
    </citation>
    <scope>NUCLEOTIDE SEQUENCE</scope>
    <source>
        <strain evidence="2">GL11</strain>
    </source>
</reference>
<dbReference type="AlphaFoldDB" id="A0A9P6XKL7"/>
<feature type="compositionally biased region" description="Polar residues" evidence="1">
    <location>
        <begin position="1"/>
        <end position="14"/>
    </location>
</feature>
<feature type="region of interest" description="Disordered" evidence="1">
    <location>
        <begin position="1"/>
        <end position="27"/>
    </location>
</feature>
<accession>A0A9P6XKL7</accession>
<evidence type="ECO:0000256" key="1">
    <source>
        <dbReference type="SAM" id="MobiDB-lite"/>
    </source>
</evidence>